<gene>
    <name evidence="1" type="ORF">Naga_100020g30</name>
</gene>
<dbReference type="AlphaFoldDB" id="W7TAY8"/>
<evidence type="ECO:0000313" key="2">
    <source>
        <dbReference type="Proteomes" id="UP000019335"/>
    </source>
</evidence>
<reference evidence="1 2" key="1">
    <citation type="journal article" date="2014" name="Mol. Plant">
        <title>Chromosome Scale Genome Assembly and Transcriptome Profiling of Nannochloropsis gaditana in Nitrogen Depletion.</title>
        <authorList>
            <person name="Corteggiani Carpinelli E."/>
            <person name="Telatin A."/>
            <person name="Vitulo N."/>
            <person name="Forcato C."/>
            <person name="D'Angelo M."/>
            <person name="Schiavon R."/>
            <person name="Vezzi A."/>
            <person name="Giacometti G.M."/>
            <person name="Morosinotto T."/>
            <person name="Valle G."/>
        </authorList>
    </citation>
    <scope>NUCLEOTIDE SEQUENCE [LARGE SCALE GENOMIC DNA]</scope>
    <source>
        <strain evidence="1 2">B-31</strain>
    </source>
</reference>
<accession>W7TAY8</accession>
<dbReference type="Proteomes" id="UP000019335">
    <property type="component" value="Chromosome 14"/>
</dbReference>
<name>W7TAY8_9STRA</name>
<evidence type="ECO:0000313" key="1">
    <source>
        <dbReference type="EMBL" id="EWM24215.1"/>
    </source>
</evidence>
<dbReference type="EMBL" id="AZIL01001306">
    <property type="protein sequence ID" value="EWM24215.1"/>
    <property type="molecule type" value="Genomic_DNA"/>
</dbReference>
<keyword evidence="2" id="KW-1185">Reference proteome</keyword>
<comment type="caution">
    <text evidence="1">The sequence shown here is derived from an EMBL/GenBank/DDBJ whole genome shotgun (WGS) entry which is preliminary data.</text>
</comment>
<protein>
    <submittedName>
        <fullName evidence="1">Uncharacterized protein</fullName>
    </submittedName>
</protein>
<organism evidence="1 2">
    <name type="scientific">Nannochloropsis gaditana</name>
    <dbReference type="NCBI Taxonomy" id="72520"/>
    <lineage>
        <taxon>Eukaryota</taxon>
        <taxon>Sar</taxon>
        <taxon>Stramenopiles</taxon>
        <taxon>Ochrophyta</taxon>
        <taxon>Eustigmatophyceae</taxon>
        <taxon>Eustigmatales</taxon>
        <taxon>Monodopsidaceae</taxon>
        <taxon>Nannochloropsis</taxon>
    </lineage>
</organism>
<proteinExistence type="predicted"/>
<sequence length="103" mass="11923">MTGPWTHAEGRLSVRPSMLDDRNGVQKAMRIALNLAVMISAGKHPRLAYFERFLSMVASPRRRKVAQKKPASFPHHCHLRYYFAAAQALRYTSSWEIFEDRAY</sequence>